<evidence type="ECO:0000256" key="8">
    <source>
        <dbReference type="ARBA" id="ARBA00023317"/>
    </source>
</evidence>
<evidence type="ECO:0000313" key="15">
    <source>
        <dbReference type="Proteomes" id="UP000192611"/>
    </source>
</evidence>
<dbReference type="Pfam" id="PF02261">
    <property type="entry name" value="Asp_decarbox"/>
    <property type="match status" value="1"/>
</dbReference>
<evidence type="ECO:0000256" key="10">
    <source>
        <dbReference type="PIRSR" id="PIRSR006246-1"/>
    </source>
</evidence>
<evidence type="ECO:0000256" key="1">
    <source>
        <dbReference type="ARBA" id="ARBA00022490"/>
    </source>
</evidence>
<comment type="subunit">
    <text evidence="9">Heterooctamer of four alpha and four beta subunits.</text>
</comment>
<dbReference type="InterPro" id="IPR009010">
    <property type="entry name" value="Asp_de-COase-like_dom_sf"/>
</dbReference>
<keyword evidence="7 9" id="KW-0704">Schiff base</keyword>
<dbReference type="HAMAP" id="MF_00446">
    <property type="entry name" value="PanD"/>
    <property type="match status" value="1"/>
</dbReference>
<keyword evidence="3 9" id="KW-0210">Decarboxylase</keyword>
<dbReference type="Proteomes" id="UP000192611">
    <property type="component" value="Unassembled WGS sequence"/>
</dbReference>
<keyword evidence="8 9" id="KW-0670">Pyruvate</keyword>
<feature type="chain" id="PRO_5013995368" description="Aspartate 1-decarboxylase beta chain" evidence="9 13">
    <location>
        <begin position="1"/>
        <end position="24"/>
    </location>
</feature>
<dbReference type="GO" id="GO:0015940">
    <property type="term" value="P:pantothenate biosynthetic process"/>
    <property type="evidence" value="ECO:0007669"/>
    <property type="project" value="UniProtKB-UniRule"/>
</dbReference>
<dbReference type="SUPFAM" id="SSF50692">
    <property type="entry name" value="ADC-like"/>
    <property type="match status" value="1"/>
</dbReference>
<dbReference type="AlphaFoldDB" id="A0A1W9S2L2"/>
<name>A0A1W9S2L2_9BACT</name>
<dbReference type="Gene3D" id="2.40.40.20">
    <property type="match status" value="1"/>
</dbReference>
<dbReference type="GO" id="GO:0006523">
    <property type="term" value="P:alanine biosynthetic process"/>
    <property type="evidence" value="ECO:0007669"/>
    <property type="project" value="InterPro"/>
</dbReference>
<dbReference type="GO" id="GO:0004068">
    <property type="term" value="F:aspartate 1-decarboxylase activity"/>
    <property type="evidence" value="ECO:0007669"/>
    <property type="project" value="UniProtKB-UniRule"/>
</dbReference>
<keyword evidence="6 9" id="KW-0456">Lyase</keyword>
<comment type="cofactor">
    <cofactor evidence="9 10">
        <name>pyruvate</name>
        <dbReference type="ChEBI" id="CHEBI:15361"/>
    </cofactor>
    <text evidence="9 10">Binds 1 pyruvoyl group covalently per subunit.</text>
</comment>
<feature type="active site" description="Schiff-base intermediate with substrate; via pyruvic acid" evidence="9 10">
    <location>
        <position position="25"/>
    </location>
</feature>
<gene>
    <name evidence="9" type="primary">panD</name>
    <name evidence="14" type="ORF">B6D57_02690</name>
</gene>
<evidence type="ECO:0000256" key="5">
    <source>
        <dbReference type="ARBA" id="ARBA00023145"/>
    </source>
</evidence>
<feature type="active site" description="Proton donor" evidence="9 10">
    <location>
        <position position="58"/>
    </location>
</feature>
<evidence type="ECO:0000256" key="3">
    <source>
        <dbReference type="ARBA" id="ARBA00022793"/>
    </source>
</evidence>
<dbReference type="PIRSF" id="PIRSF006246">
    <property type="entry name" value="Asp_decarbox"/>
    <property type="match status" value="1"/>
</dbReference>
<keyword evidence="1 9" id="KW-0963">Cytoplasm</keyword>
<dbReference type="PANTHER" id="PTHR21012:SF0">
    <property type="entry name" value="ASPARTATE 1-DECARBOXYLASE"/>
    <property type="match status" value="1"/>
</dbReference>
<evidence type="ECO:0000313" key="14">
    <source>
        <dbReference type="EMBL" id="OQX90540.1"/>
    </source>
</evidence>
<feature type="binding site" evidence="9 11">
    <location>
        <position position="57"/>
    </location>
    <ligand>
        <name>substrate</name>
    </ligand>
</feature>
<evidence type="ECO:0000256" key="7">
    <source>
        <dbReference type="ARBA" id="ARBA00023270"/>
    </source>
</evidence>
<dbReference type="NCBIfam" id="TIGR00223">
    <property type="entry name" value="panD"/>
    <property type="match status" value="1"/>
</dbReference>
<sequence>MFRRFCISKIHQARVTETNIEYEGSITIDMDIVDSAGMFAGEMVHIFNIENGERFETYIIPGKRGSREVCINGAAARKVAIGDRILVVAEVFIENDKITEEGIKPKVIKLDEENHIISVK</sequence>
<evidence type="ECO:0000256" key="11">
    <source>
        <dbReference type="PIRSR" id="PIRSR006246-2"/>
    </source>
</evidence>
<evidence type="ECO:0000256" key="6">
    <source>
        <dbReference type="ARBA" id="ARBA00023239"/>
    </source>
</evidence>
<dbReference type="GO" id="GO:0005829">
    <property type="term" value="C:cytosol"/>
    <property type="evidence" value="ECO:0007669"/>
    <property type="project" value="TreeGrafter"/>
</dbReference>
<evidence type="ECO:0000256" key="12">
    <source>
        <dbReference type="PIRSR" id="PIRSR006246-3"/>
    </source>
</evidence>
<evidence type="ECO:0000256" key="4">
    <source>
        <dbReference type="ARBA" id="ARBA00022813"/>
    </source>
</evidence>
<dbReference type="UniPathway" id="UPA00028">
    <property type="reaction ID" value="UER00002"/>
</dbReference>
<reference evidence="15" key="1">
    <citation type="submission" date="2017-03" db="EMBL/GenBank/DDBJ databases">
        <title>Novel pathways for hydrocarbon cycling and metabolic interdependencies in hydrothermal sediment communities.</title>
        <authorList>
            <person name="Dombrowski N."/>
            <person name="Seitz K."/>
            <person name="Teske A."/>
            <person name="Baker B."/>
        </authorList>
    </citation>
    <scope>NUCLEOTIDE SEQUENCE [LARGE SCALE GENOMIC DNA]</scope>
</reference>
<comment type="subcellular location">
    <subcellularLocation>
        <location evidence="9">Cytoplasm</location>
    </subcellularLocation>
</comment>
<organism evidence="14 15">
    <name type="scientific">Candidatus Coatesbacteria bacterium 4484_99</name>
    <dbReference type="NCBI Taxonomy" id="1970774"/>
    <lineage>
        <taxon>Bacteria</taxon>
        <taxon>Candidatus Coatesiibacteriota</taxon>
    </lineage>
</organism>
<dbReference type="CDD" id="cd06919">
    <property type="entry name" value="Asp_decarbox"/>
    <property type="match status" value="1"/>
</dbReference>
<comment type="pathway">
    <text evidence="9">Cofactor biosynthesis; (R)-pantothenate biosynthesis; beta-alanine from L-aspartate: step 1/1.</text>
</comment>
<comment type="similarity">
    <text evidence="9">Belongs to the PanD family.</text>
</comment>
<dbReference type="PANTHER" id="PTHR21012">
    <property type="entry name" value="ASPARTATE 1-DECARBOXYLASE"/>
    <property type="match status" value="1"/>
</dbReference>
<proteinExistence type="inferred from homology"/>
<evidence type="ECO:0000256" key="9">
    <source>
        <dbReference type="HAMAP-Rule" id="MF_00446"/>
    </source>
</evidence>
<keyword evidence="4 9" id="KW-0068">Autocatalytic cleavage</keyword>
<dbReference type="EMBL" id="NATQ01000044">
    <property type="protein sequence ID" value="OQX90540.1"/>
    <property type="molecule type" value="Genomic_DNA"/>
</dbReference>
<dbReference type="InterPro" id="IPR003190">
    <property type="entry name" value="Asp_decarbox"/>
</dbReference>
<feature type="modified residue" description="Pyruvic acid (Ser)" evidence="9 12">
    <location>
        <position position="25"/>
    </location>
</feature>
<feature type="binding site" evidence="9 11">
    <location>
        <begin position="73"/>
        <end position="75"/>
    </location>
    <ligand>
        <name>substrate</name>
    </ligand>
</feature>
<dbReference type="EC" id="4.1.1.11" evidence="9"/>
<comment type="function">
    <text evidence="9">Catalyzes the pyruvoyl-dependent decarboxylation of aspartate to produce beta-alanine.</text>
</comment>
<feature type="chain" id="PRO_5013995366" description="Aspartate 1-decarboxylase alpha chain" evidence="9 13">
    <location>
        <begin position="25"/>
        <end position="120"/>
    </location>
</feature>
<keyword evidence="2 9" id="KW-0566">Pantothenate biosynthesis</keyword>
<accession>A0A1W9S2L2</accession>
<evidence type="ECO:0000256" key="2">
    <source>
        <dbReference type="ARBA" id="ARBA00022655"/>
    </source>
</evidence>
<comment type="caution">
    <text evidence="14">The sequence shown here is derived from an EMBL/GenBank/DDBJ whole genome shotgun (WGS) entry which is preliminary data.</text>
</comment>
<keyword evidence="5 9" id="KW-0865">Zymogen</keyword>
<evidence type="ECO:0000256" key="13">
    <source>
        <dbReference type="PIRSR" id="PIRSR006246-5"/>
    </source>
</evidence>
<protein>
    <recommendedName>
        <fullName evidence="9">Aspartate 1-decarboxylase</fullName>
        <ecNumber evidence="9">4.1.1.11</ecNumber>
    </recommendedName>
    <alternativeName>
        <fullName evidence="9">Aspartate alpha-decarboxylase</fullName>
    </alternativeName>
    <component>
        <recommendedName>
            <fullName evidence="9">Aspartate 1-decarboxylase beta chain</fullName>
        </recommendedName>
    </component>
    <component>
        <recommendedName>
            <fullName evidence="9">Aspartate 1-decarboxylase alpha chain</fullName>
        </recommendedName>
    </component>
</protein>
<comment type="PTM">
    <text evidence="9 12">Is synthesized initially as an inactive proenzyme, which is activated by self-cleavage at a specific serine bond to produce a beta-subunit with a hydroxyl group at its C-terminus and an alpha-subunit with a pyruvoyl group at its N-terminus.</text>
</comment>
<comment type="catalytic activity">
    <reaction evidence="9">
        <text>L-aspartate + H(+) = beta-alanine + CO2</text>
        <dbReference type="Rhea" id="RHEA:19497"/>
        <dbReference type="ChEBI" id="CHEBI:15378"/>
        <dbReference type="ChEBI" id="CHEBI:16526"/>
        <dbReference type="ChEBI" id="CHEBI:29991"/>
        <dbReference type="ChEBI" id="CHEBI:57966"/>
        <dbReference type="EC" id="4.1.1.11"/>
    </reaction>
</comment>